<dbReference type="GO" id="GO:0055087">
    <property type="term" value="C:Ski complex"/>
    <property type="evidence" value="ECO:0007669"/>
    <property type="project" value="InterPro"/>
</dbReference>
<dbReference type="InterPro" id="IPR011990">
    <property type="entry name" value="TPR-like_helical_dom_sf"/>
</dbReference>
<feature type="repeat" description="TPR" evidence="3">
    <location>
        <begin position="700"/>
        <end position="733"/>
    </location>
</feature>
<feature type="repeat" description="TPR" evidence="3">
    <location>
        <begin position="1021"/>
        <end position="1054"/>
    </location>
</feature>
<protein>
    <submittedName>
        <fullName evidence="5">TPR repeat-containing protein</fullName>
    </submittedName>
</protein>
<dbReference type="Gene3D" id="1.25.40.10">
    <property type="entry name" value="Tetratricopeptide repeat domain"/>
    <property type="match status" value="5"/>
</dbReference>
<evidence type="ECO:0000256" key="1">
    <source>
        <dbReference type="ARBA" id="ARBA00022737"/>
    </source>
</evidence>
<name>A0A0F7SR00_PHARH</name>
<evidence type="ECO:0000256" key="3">
    <source>
        <dbReference type="PROSITE-ProRule" id="PRU00339"/>
    </source>
</evidence>
<dbReference type="InterPro" id="IPR019734">
    <property type="entry name" value="TPR_rpt"/>
</dbReference>
<feature type="compositionally biased region" description="Basic and acidic residues" evidence="4">
    <location>
        <begin position="367"/>
        <end position="377"/>
    </location>
</feature>
<evidence type="ECO:0000256" key="4">
    <source>
        <dbReference type="SAM" id="MobiDB-lite"/>
    </source>
</evidence>
<dbReference type="EMBL" id="LN483157">
    <property type="protein sequence ID" value="CED83821.1"/>
    <property type="molecule type" value="Genomic_DNA"/>
</dbReference>
<dbReference type="SUPFAM" id="SSF48452">
    <property type="entry name" value="TPR-like"/>
    <property type="match status" value="4"/>
</dbReference>
<proteinExistence type="predicted"/>
<dbReference type="PANTHER" id="PTHR15704:SF7">
    <property type="entry name" value="SUPERKILLER COMPLEX PROTEIN 3"/>
    <property type="match status" value="1"/>
</dbReference>
<dbReference type="GO" id="GO:0006401">
    <property type="term" value="P:RNA catabolic process"/>
    <property type="evidence" value="ECO:0007669"/>
    <property type="project" value="InterPro"/>
</dbReference>
<accession>A0A0F7SR00</accession>
<keyword evidence="1" id="KW-0677">Repeat</keyword>
<reference evidence="5" key="1">
    <citation type="submission" date="2014-08" db="EMBL/GenBank/DDBJ databases">
        <authorList>
            <person name="Sharma Rahul"/>
            <person name="Thines Marco"/>
        </authorList>
    </citation>
    <scope>NUCLEOTIDE SEQUENCE</scope>
</reference>
<sequence length="1478" mass="163898">MSSSFAKSKLKSAKEAISKKDWPTVRSLAEQIVEHEPENYTALVFLGLANLNTGNLNESEAAYRKATVVSADLPTAWQGLADFYTKQKAWSKLRDVFERQLKIYDQLEESTKLGEAIQRLIELTRAEGTRIQLIAALSYLRSSSPYYHTLSLLPPPTPSEPTSTTTQYVQTVLQDELCVLKEIVELTEKEDLQIRAKEVEKRRMRLGGGKPQTKSQVEEAVFAENAVESTLPELYQSMLNHPSLALEEYREIEQKLFSFHLALLYALPITSPYKAKERKEVKDLAKGAVLIESNDRDAWKVDLEWGDWETIDQYPTTHFKKYIDLFPDAHLTLFMRGYLKYFGLEDVPELEDNETGKDRKGRKNKSKKDAETDRTEEISTNPSGEDPFKLMFDGIDGSPQSLLCRRILSQIFLFERDYQSAITTSLEGLSVVASMERRIGIKFTQSRLAFQTILATSYVHFYAPKHHPTAEPLLDIVLETRPEDSLALIGKAYVLEARADWADAKVAFDKALATLDNGEGKMKEEAREEAAWCSFKLGEHKEGQVLLFKLETELGERKGEDERSLEQRARVLWKLGMCAWEMTPENRQTAHDLFVASLKHFPTYAPSFTSLGIYYSDIVSPSDTVRASRCFQHAFELDPRQGEAAKRLADNFADAKEWELVEIISKRVIEGEGGLEGGLENSGANKREREVKGRFLVENVWAWKALGAVALTRNAHAKAIENFQIALRSDPTDVSSWLQLSEAYAKSGKQAAALKTLSRASELEPDNWLVTFVTGDVYAQLGSHSESVQCFEKILTTRPEEVGVLIALAHSSIAIAIEEAMAGYHARAESSFIHALQTVQSILNAKQGFGAIAWKLLADACVHLSQLAFSFNTEQVKQTVLPFVETLAKEDQAGSASIDGVASPAHLLSASKVDASFILRLAACAYAYRHQLLVGDDRSSASASHDMAIALHHLGCSLPDSEEEVKKACVKRATFVIKAALRVRPKDEQLWVSLGTIVFETSSRLSQHAFIMALEINHKNPIVWSNLGFLYLKDGDTDLAAQAFLKSQTIDPDCSLAWMGQGILTLKAGRSADARPFFEHAAELSNDSLLEANLLFSKTTHDLFSAPIRPPSKSILAAPMFALQRYCEQRPKDATALHLLALISERLGDYEAASIQISKCVDVLESVYEESEDPTTERQFAIAQSNLGRLKLAVGDYTASIEAFSGTLGLVTPEDTEKEARRLRVHAKFGSGLAHYFQGELDESIDMFQSALDELQEDPMDRMKDQVSVMLARVLWSLGGTDEKEAAKETLLECVSSNSTNLEAVATLAAVATLSSDSALLDATLSEILGLPQDKKKALDPNDDLDWLLVRHHLGKNDLTTAQATLTRAAHLYPSSSQPLLALSKLHLQQRDSTRGSRLAKAAYATDGDVETGWEALHLRAIAGASEAAATIGDQSAEEAAKMSAKSDAQRAIMLRPWEASAWLGLDYVRAVLPEVSV</sequence>
<dbReference type="PANTHER" id="PTHR15704">
    <property type="entry name" value="SUPERKILLER 3 PROTEIN-RELATED"/>
    <property type="match status" value="1"/>
</dbReference>
<feature type="region of interest" description="Disordered" evidence="4">
    <location>
        <begin position="351"/>
        <end position="385"/>
    </location>
</feature>
<evidence type="ECO:0000256" key="2">
    <source>
        <dbReference type="ARBA" id="ARBA00022803"/>
    </source>
</evidence>
<dbReference type="PROSITE" id="PS50005">
    <property type="entry name" value="TPR"/>
    <property type="match status" value="4"/>
</dbReference>
<dbReference type="Pfam" id="PF13432">
    <property type="entry name" value="TPR_16"/>
    <property type="match status" value="4"/>
</dbReference>
<evidence type="ECO:0000313" key="5">
    <source>
        <dbReference type="EMBL" id="CED83821.1"/>
    </source>
</evidence>
<dbReference type="SMART" id="SM00028">
    <property type="entry name" value="TPR"/>
    <property type="match status" value="11"/>
</dbReference>
<feature type="repeat" description="TPR" evidence="3">
    <location>
        <begin position="768"/>
        <end position="801"/>
    </location>
</feature>
<feature type="repeat" description="TPR" evidence="3">
    <location>
        <begin position="734"/>
        <end position="767"/>
    </location>
</feature>
<organism evidence="5">
    <name type="scientific">Phaffia rhodozyma</name>
    <name type="common">Yeast</name>
    <name type="synonym">Xanthophyllomyces dendrorhous</name>
    <dbReference type="NCBI Taxonomy" id="264483"/>
    <lineage>
        <taxon>Eukaryota</taxon>
        <taxon>Fungi</taxon>
        <taxon>Dikarya</taxon>
        <taxon>Basidiomycota</taxon>
        <taxon>Agaricomycotina</taxon>
        <taxon>Tremellomycetes</taxon>
        <taxon>Cystofilobasidiales</taxon>
        <taxon>Mrakiaceae</taxon>
        <taxon>Phaffia</taxon>
    </lineage>
</organism>
<dbReference type="InterPro" id="IPR039226">
    <property type="entry name" value="Ski3/TTC37"/>
</dbReference>
<keyword evidence="2 3" id="KW-0802">TPR repeat</keyword>